<dbReference type="InterPro" id="IPR055430">
    <property type="entry name" value="HAT_Syf1_CNRKL1_C"/>
</dbReference>
<dbReference type="GO" id="GO:0000974">
    <property type="term" value="C:Prp19 complex"/>
    <property type="evidence" value="ECO:0007669"/>
    <property type="project" value="TreeGrafter"/>
</dbReference>
<evidence type="ECO:0000313" key="5">
    <source>
        <dbReference type="Proteomes" id="UP000834106"/>
    </source>
</evidence>
<evidence type="ECO:0000259" key="3">
    <source>
        <dbReference type="Pfam" id="PF23231"/>
    </source>
</evidence>
<keyword evidence="1" id="KW-0677">Repeat</keyword>
<organism evidence="4 5">
    <name type="scientific">Fraxinus pennsylvanica</name>
    <dbReference type="NCBI Taxonomy" id="56036"/>
    <lineage>
        <taxon>Eukaryota</taxon>
        <taxon>Viridiplantae</taxon>
        <taxon>Streptophyta</taxon>
        <taxon>Embryophyta</taxon>
        <taxon>Tracheophyta</taxon>
        <taxon>Spermatophyta</taxon>
        <taxon>Magnoliopsida</taxon>
        <taxon>eudicotyledons</taxon>
        <taxon>Gunneridae</taxon>
        <taxon>Pentapetalae</taxon>
        <taxon>asterids</taxon>
        <taxon>lamiids</taxon>
        <taxon>Lamiales</taxon>
        <taxon>Oleaceae</taxon>
        <taxon>Oleeae</taxon>
        <taxon>Fraxinus</taxon>
    </lineage>
</organism>
<evidence type="ECO:0000256" key="2">
    <source>
        <dbReference type="SAM" id="MobiDB-lite"/>
    </source>
</evidence>
<dbReference type="Proteomes" id="UP000834106">
    <property type="component" value="Chromosome 14"/>
</dbReference>
<dbReference type="Pfam" id="PF23231">
    <property type="entry name" value="HAT_Syf1_CNRKL1_C"/>
    <property type="match status" value="1"/>
</dbReference>
<proteinExistence type="predicted"/>
<evidence type="ECO:0000256" key="1">
    <source>
        <dbReference type="ARBA" id="ARBA00022737"/>
    </source>
</evidence>
<evidence type="ECO:0000313" key="4">
    <source>
        <dbReference type="EMBL" id="CAI9776576.1"/>
    </source>
</evidence>
<dbReference type="AlphaFoldDB" id="A0AAD2E6F8"/>
<name>A0AAD2E6F8_9LAMI</name>
<feature type="compositionally biased region" description="Polar residues" evidence="2">
    <location>
        <begin position="101"/>
        <end position="112"/>
    </location>
</feature>
<protein>
    <recommendedName>
        <fullName evidence="3">Pre-mRNA-splicing factor Syf1/CRNKL1-like C-terminal HAT-repeats domain-containing protein</fullName>
    </recommendedName>
</protein>
<gene>
    <name evidence="4" type="ORF">FPE_LOCUS24006</name>
</gene>
<reference evidence="4" key="1">
    <citation type="submission" date="2023-05" db="EMBL/GenBank/DDBJ databases">
        <authorList>
            <person name="Huff M."/>
        </authorList>
    </citation>
    <scope>NUCLEOTIDE SEQUENCE</scope>
</reference>
<sequence length="140" mass="15259">MPPPSNPSRIFSFFGLGTGVAADGNEPAQMRIHRSLRLRTFYVDLDENLGTLESTRAVYERVLDLKIATPQIIINYAMLLEGTASSSSRPALELLQVSPSRAASLPANSSIEPPSPSDRSNKVCGLCILPGKLWHMYITS</sequence>
<dbReference type="GO" id="GO:0071014">
    <property type="term" value="C:post-mRNA release spliceosomal complex"/>
    <property type="evidence" value="ECO:0007669"/>
    <property type="project" value="TreeGrafter"/>
</dbReference>
<dbReference type="InterPro" id="IPR045075">
    <property type="entry name" value="Syf1-like"/>
</dbReference>
<dbReference type="PANTHER" id="PTHR11246:SF5">
    <property type="entry name" value="PRE-MRNA-SPLICING FACTOR SYF1"/>
    <property type="match status" value="1"/>
</dbReference>
<dbReference type="GO" id="GO:0071007">
    <property type="term" value="C:U2-type catalytic step 2 spliceosome"/>
    <property type="evidence" value="ECO:0007669"/>
    <property type="project" value="TreeGrafter"/>
</dbReference>
<dbReference type="PANTHER" id="PTHR11246">
    <property type="entry name" value="PRE-MRNA SPLICING FACTOR"/>
    <property type="match status" value="1"/>
</dbReference>
<dbReference type="GO" id="GO:0000349">
    <property type="term" value="P:generation of catalytic spliceosome for first transesterification step"/>
    <property type="evidence" value="ECO:0007669"/>
    <property type="project" value="TreeGrafter"/>
</dbReference>
<dbReference type="EMBL" id="OU503049">
    <property type="protein sequence ID" value="CAI9776576.1"/>
    <property type="molecule type" value="Genomic_DNA"/>
</dbReference>
<keyword evidence="5" id="KW-1185">Reference proteome</keyword>
<feature type="region of interest" description="Disordered" evidence="2">
    <location>
        <begin position="101"/>
        <end position="120"/>
    </location>
</feature>
<accession>A0AAD2E6F8</accession>
<feature type="domain" description="Pre-mRNA-splicing factor Syf1/CRNKL1-like C-terminal HAT-repeats" evidence="3">
    <location>
        <begin position="22"/>
        <end position="82"/>
    </location>
</feature>